<sequence length="347" mass="37710">MDSMSSAFLRALSPVSIAQADASSQSAGQSRALAMREGALAAATSFEDVIGVVPVDYRTILRPILAEIFHLAEKRIAAKASLTRLQKHKIDGSIPPYLKVKIPTIQYSKEFVKASAEGGHAATHAALITEVTGYEGKLLDNAISGKKDELAFLETALSHEKIFTDLLPIITERWNDIRARFRIPNLVVQASGELAVDNYVESPTKALEYRYLLESVIPIVSGLVTIQEMKNKTLQIKIEKKASIVKEADIEMADVAKAGPSMQSMIDKAIASRLKSLNKEMGKNNQGRKVKAAELKTPPKYIPKPASKQPRRKASGPSSQKKKAVLTGKKKANAGKQQGKGKGKGRK</sequence>
<evidence type="ECO:0000313" key="3">
    <source>
        <dbReference type="Proteomes" id="UP001212997"/>
    </source>
</evidence>
<evidence type="ECO:0000256" key="1">
    <source>
        <dbReference type="SAM" id="MobiDB-lite"/>
    </source>
</evidence>
<comment type="caution">
    <text evidence="2">The sequence shown here is derived from an EMBL/GenBank/DDBJ whole genome shotgun (WGS) entry which is preliminary data.</text>
</comment>
<feature type="region of interest" description="Disordered" evidence="1">
    <location>
        <begin position="278"/>
        <end position="347"/>
    </location>
</feature>
<organism evidence="2 3">
    <name type="scientific">Meripilus lineatus</name>
    <dbReference type="NCBI Taxonomy" id="2056292"/>
    <lineage>
        <taxon>Eukaryota</taxon>
        <taxon>Fungi</taxon>
        <taxon>Dikarya</taxon>
        <taxon>Basidiomycota</taxon>
        <taxon>Agaricomycotina</taxon>
        <taxon>Agaricomycetes</taxon>
        <taxon>Polyporales</taxon>
        <taxon>Meripilaceae</taxon>
        <taxon>Meripilus</taxon>
    </lineage>
</organism>
<reference evidence="2" key="1">
    <citation type="submission" date="2022-07" db="EMBL/GenBank/DDBJ databases">
        <title>Genome Sequence of Physisporinus lineatus.</title>
        <authorList>
            <person name="Buettner E."/>
        </authorList>
    </citation>
    <scope>NUCLEOTIDE SEQUENCE</scope>
    <source>
        <strain evidence="2">VT162</strain>
    </source>
</reference>
<proteinExistence type="predicted"/>
<accession>A0AAD5UTS6</accession>
<gene>
    <name evidence="2" type="ORF">NLI96_g10362</name>
</gene>
<dbReference type="Proteomes" id="UP001212997">
    <property type="component" value="Unassembled WGS sequence"/>
</dbReference>
<evidence type="ECO:0000313" key="2">
    <source>
        <dbReference type="EMBL" id="KAJ3477583.1"/>
    </source>
</evidence>
<keyword evidence="3" id="KW-1185">Reference proteome</keyword>
<protein>
    <submittedName>
        <fullName evidence="2">Uncharacterized protein</fullName>
    </submittedName>
</protein>
<name>A0AAD5UTS6_9APHY</name>
<dbReference type="AlphaFoldDB" id="A0AAD5UTS6"/>
<feature type="compositionally biased region" description="Basic residues" evidence="1">
    <location>
        <begin position="309"/>
        <end position="347"/>
    </location>
</feature>
<dbReference type="EMBL" id="JANAWD010000581">
    <property type="protein sequence ID" value="KAJ3477583.1"/>
    <property type="molecule type" value="Genomic_DNA"/>
</dbReference>